<proteinExistence type="predicted"/>
<evidence type="ECO:0000313" key="2">
    <source>
        <dbReference type="EMBL" id="EMD23721.1"/>
    </source>
</evidence>
<dbReference type="Proteomes" id="UP000014137">
    <property type="component" value="Unassembled WGS sequence"/>
</dbReference>
<dbReference type="EMBL" id="ANMG01000067">
    <property type="protein sequence ID" value="EMD23721.1"/>
    <property type="molecule type" value="Genomic_DNA"/>
</dbReference>
<name>M2QAG0_9PSEU</name>
<gene>
    <name evidence="2" type="ORF">C791_6807</name>
</gene>
<protein>
    <submittedName>
        <fullName evidence="2">Uncharacterized protein</fullName>
    </submittedName>
</protein>
<organism evidence="2 3">
    <name type="scientific">Amycolatopsis azurea DSM 43854</name>
    <dbReference type="NCBI Taxonomy" id="1238180"/>
    <lineage>
        <taxon>Bacteria</taxon>
        <taxon>Bacillati</taxon>
        <taxon>Actinomycetota</taxon>
        <taxon>Actinomycetes</taxon>
        <taxon>Pseudonocardiales</taxon>
        <taxon>Pseudonocardiaceae</taxon>
        <taxon>Amycolatopsis</taxon>
    </lineage>
</organism>
<sequence length="55" mass="6385">MKARNTESRKATTCPRGNQGQRGLHDHLESEGSRQRWQVTYEMLGELRGLLSWLD</sequence>
<feature type="compositionally biased region" description="Basic and acidic residues" evidence="1">
    <location>
        <begin position="23"/>
        <end position="33"/>
    </location>
</feature>
<reference evidence="2 3" key="1">
    <citation type="submission" date="2012-10" db="EMBL/GenBank/DDBJ databases">
        <title>Genome assembly of Amycolatopsis azurea DSM 43854.</title>
        <authorList>
            <person name="Khatri I."/>
            <person name="Kaur I."/>
            <person name="Subramanian S."/>
            <person name="Mayilraj S."/>
        </authorList>
    </citation>
    <scope>NUCLEOTIDE SEQUENCE [LARGE SCALE GENOMIC DNA]</scope>
    <source>
        <strain evidence="2 3">DSM 43854</strain>
    </source>
</reference>
<evidence type="ECO:0000313" key="3">
    <source>
        <dbReference type="Proteomes" id="UP000014137"/>
    </source>
</evidence>
<accession>M2QAG0</accession>
<dbReference type="PATRIC" id="fig|1238180.3.peg.6560"/>
<evidence type="ECO:0000256" key="1">
    <source>
        <dbReference type="SAM" id="MobiDB-lite"/>
    </source>
</evidence>
<feature type="compositionally biased region" description="Basic and acidic residues" evidence="1">
    <location>
        <begin position="1"/>
        <end position="10"/>
    </location>
</feature>
<dbReference type="AlphaFoldDB" id="M2QAG0"/>
<comment type="caution">
    <text evidence="2">The sequence shown here is derived from an EMBL/GenBank/DDBJ whole genome shotgun (WGS) entry which is preliminary data.</text>
</comment>
<feature type="region of interest" description="Disordered" evidence="1">
    <location>
        <begin position="1"/>
        <end position="33"/>
    </location>
</feature>